<keyword evidence="1" id="KW-0132">Cell division</keyword>
<gene>
    <name evidence="1" type="ORF">FHR19_000442</name>
</gene>
<dbReference type="EMBL" id="JACIJJ010000001">
    <property type="protein sequence ID" value="MBB5697117.1"/>
    <property type="molecule type" value="Genomic_DNA"/>
</dbReference>
<comment type="caution">
    <text evidence="1">The sequence shown here is derived from an EMBL/GenBank/DDBJ whole genome shotgun (WGS) entry which is preliminary data.</text>
</comment>
<dbReference type="GO" id="GO:0051301">
    <property type="term" value="P:cell division"/>
    <property type="evidence" value="ECO:0007669"/>
    <property type="project" value="UniProtKB-KW"/>
</dbReference>
<dbReference type="Gene3D" id="3.30.160.880">
    <property type="entry name" value="Cell division protein ZapA protomer, N-terminal domain"/>
    <property type="match status" value="1"/>
</dbReference>
<protein>
    <submittedName>
        <fullName evidence="1">Cell division protein ZapA</fullName>
    </submittedName>
</protein>
<proteinExistence type="predicted"/>
<accession>A0A7W9AMR2</accession>
<name>A0A7W9AMR2_9SPHN</name>
<keyword evidence="1" id="KW-0131">Cell cycle</keyword>
<dbReference type="InterPro" id="IPR042233">
    <property type="entry name" value="Cell_div_ZapA_N"/>
</dbReference>
<organism evidence="1 2">
    <name type="scientific">Sphingomonas yantingensis</name>
    <dbReference type="NCBI Taxonomy" id="1241761"/>
    <lineage>
        <taxon>Bacteria</taxon>
        <taxon>Pseudomonadati</taxon>
        <taxon>Pseudomonadota</taxon>
        <taxon>Alphaproteobacteria</taxon>
        <taxon>Sphingomonadales</taxon>
        <taxon>Sphingomonadaceae</taxon>
        <taxon>Sphingomonas</taxon>
    </lineage>
</organism>
<dbReference type="SUPFAM" id="SSF102829">
    <property type="entry name" value="Cell division protein ZapA-like"/>
    <property type="match status" value="1"/>
</dbReference>
<dbReference type="RefSeq" id="WP_184023734.1">
    <property type="nucleotide sequence ID" value="NZ_JACIJJ010000001.1"/>
</dbReference>
<dbReference type="AlphaFoldDB" id="A0A7W9AMR2"/>
<evidence type="ECO:0000313" key="2">
    <source>
        <dbReference type="Proteomes" id="UP000557739"/>
    </source>
</evidence>
<dbReference type="Pfam" id="PF05164">
    <property type="entry name" value="ZapA"/>
    <property type="match status" value="1"/>
</dbReference>
<dbReference type="Proteomes" id="UP000557739">
    <property type="component" value="Unassembled WGS sequence"/>
</dbReference>
<keyword evidence="2" id="KW-1185">Reference proteome</keyword>
<dbReference type="InterPro" id="IPR007838">
    <property type="entry name" value="Cell_div_ZapA-like"/>
</dbReference>
<sequence>MAQVSFEIAGRPYTVGCREGEEPNLRSLVQRLESLSPMATRASGGLSHERTLLYIALMLADQVADLERSPASGVPPHLIDKLADRLEAVAAALEEEPASA</sequence>
<dbReference type="InterPro" id="IPR036192">
    <property type="entry name" value="Cell_div_ZapA-like_sf"/>
</dbReference>
<reference evidence="1 2" key="1">
    <citation type="submission" date="2020-08" db="EMBL/GenBank/DDBJ databases">
        <title>Genomic Encyclopedia of Type Strains, Phase IV (KMG-IV): sequencing the most valuable type-strain genomes for metagenomic binning, comparative biology and taxonomic classification.</title>
        <authorList>
            <person name="Goeker M."/>
        </authorList>
    </citation>
    <scope>NUCLEOTIDE SEQUENCE [LARGE SCALE GENOMIC DNA]</scope>
    <source>
        <strain evidence="1 2">DSM 27244</strain>
    </source>
</reference>
<evidence type="ECO:0000313" key="1">
    <source>
        <dbReference type="EMBL" id="MBB5697117.1"/>
    </source>
</evidence>